<organism evidence="3 4">
    <name type="scientific">Planotetraspora thailandica</name>
    <dbReference type="NCBI Taxonomy" id="487172"/>
    <lineage>
        <taxon>Bacteria</taxon>
        <taxon>Bacillati</taxon>
        <taxon>Actinomycetota</taxon>
        <taxon>Actinomycetes</taxon>
        <taxon>Streptosporangiales</taxon>
        <taxon>Streptosporangiaceae</taxon>
        <taxon>Planotetraspora</taxon>
    </lineage>
</organism>
<accession>A0A8J3V1F6</accession>
<dbReference type="AlphaFoldDB" id="A0A8J3V1F6"/>
<feature type="region of interest" description="Disordered" evidence="1">
    <location>
        <begin position="283"/>
        <end position="603"/>
    </location>
</feature>
<evidence type="ECO:0000313" key="4">
    <source>
        <dbReference type="Proteomes" id="UP000605992"/>
    </source>
</evidence>
<feature type="region of interest" description="Disordered" evidence="1">
    <location>
        <begin position="170"/>
        <end position="194"/>
    </location>
</feature>
<reference evidence="3" key="1">
    <citation type="submission" date="2021-01" db="EMBL/GenBank/DDBJ databases">
        <title>Whole genome shotgun sequence of Planotetraspora thailandica NBRC 104271.</title>
        <authorList>
            <person name="Komaki H."/>
            <person name="Tamura T."/>
        </authorList>
    </citation>
    <scope>NUCLEOTIDE SEQUENCE</scope>
    <source>
        <strain evidence="3">NBRC 104271</strain>
    </source>
</reference>
<keyword evidence="4" id="KW-1185">Reference proteome</keyword>
<protein>
    <submittedName>
        <fullName evidence="3">Uncharacterized protein</fullName>
    </submittedName>
</protein>
<evidence type="ECO:0000313" key="3">
    <source>
        <dbReference type="EMBL" id="GII53296.1"/>
    </source>
</evidence>
<dbReference type="Proteomes" id="UP000605992">
    <property type="component" value="Unassembled WGS sequence"/>
</dbReference>
<comment type="caution">
    <text evidence="3">The sequence shown here is derived from an EMBL/GenBank/DDBJ whole genome shotgun (WGS) entry which is preliminary data.</text>
</comment>
<dbReference type="EMBL" id="BOOR01000008">
    <property type="protein sequence ID" value="GII53296.1"/>
    <property type="molecule type" value="Genomic_DNA"/>
</dbReference>
<sequence>MGVDVLKVDIRRLREPAALAIVAAVLIGVLVAAGRLLIGSGAGLTFGVRSLGTLGTFASPTNTLLLVVAVLLVTKLGEVTPRAVLVLRGAAAAFGLSLLFGVLALLGVLIGAPEFRDKFENLITGLPMLALTAIGLAFATSSLAELATSRPAAQSTGGFYGSEGGYSSDPYSQGYGQQPAQQAHGAQAGSGAYGQLSAPVDQQQYGQDAYGYAQERPNDAYGAQTPAAPQADAYGARQADAYAQQAYGASAPNAQAAAAQPQAQQPYQTSNPYDQYGAAAYQQDQSGGQGYGQSGQAYGADRQASSSAYGQQSEAAAPSGGYSQPAAPVTGSPMGAAPTQGTQTPAAQPSQPAAAQGSAYDQYGYAVQQPETGGYGQQSYGSEGVGYQQAAPADAQGYTQGSYQEAAQPGHHGAAPSQPQTSTQPGAHPSPSGGSHGLGEARQYDQQYGQQGAFAGYSSQQYADGGAAGGSQSSFDRTDPREQQIAQAYQQAQSYQQLTPATDYSSGPTGPASPYDNPLGHPQRGQDPASYTPASESAEQTARFDPPAYPGDALSGPARREEPLDPTAIYAPERGQAKYEEGSGTDQAGHQGDPNAHWYGSER</sequence>
<feature type="compositionally biased region" description="Polar residues" evidence="1">
    <location>
        <begin position="303"/>
        <end position="314"/>
    </location>
</feature>
<feature type="compositionally biased region" description="Low complexity" evidence="1">
    <location>
        <begin position="377"/>
        <end position="389"/>
    </location>
</feature>
<feature type="compositionally biased region" description="Low complexity" evidence="1">
    <location>
        <begin position="335"/>
        <end position="359"/>
    </location>
</feature>
<feature type="transmembrane region" description="Helical" evidence="2">
    <location>
        <begin position="17"/>
        <end position="38"/>
    </location>
</feature>
<feature type="compositionally biased region" description="Low complexity" evidence="1">
    <location>
        <begin position="444"/>
        <end position="474"/>
    </location>
</feature>
<keyword evidence="2" id="KW-0812">Transmembrane</keyword>
<evidence type="ECO:0000256" key="1">
    <source>
        <dbReference type="SAM" id="MobiDB-lite"/>
    </source>
</evidence>
<feature type="transmembrane region" description="Helical" evidence="2">
    <location>
        <begin position="122"/>
        <end position="144"/>
    </location>
</feature>
<keyword evidence="2" id="KW-1133">Transmembrane helix</keyword>
<proteinExistence type="predicted"/>
<feature type="transmembrane region" description="Helical" evidence="2">
    <location>
        <begin position="85"/>
        <end position="110"/>
    </location>
</feature>
<feature type="compositionally biased region" description="Low complexity" evidence="1">
    <location>
        <begin position="483"/>
        <end position="497"/>
    </location>
</feature>
<feature type="compositionally biased region" description="Polar residues" evidence="1">
    <location>
        <begin position="498"/>
        <end position="508"/>
    </location>
</feature>
<evidence type="ECO:0000256" key="2">
    <source>
        <dbReference type="SAM" id="Phobius"/>
    </source>
</evidence>
<keyword evidence="2" id="KW-0472">Membrane</keyword>
<feature type="transmembrane region" description="Helical" evidence="2">
    <location>
        <begin position="50"/>
        <end position="73"/>
    </location>
</feature>
<gene>
    <name evidence="3" type="ORF">Pth03_16850</name>
</gene>
<name>A0A8J3V1F6_9ACTN</name>